<gene>
    <name evidence="1" type="ORF">LMG27952_01269</name>
</gene>
<keyword evidence="2" id="KW-1185">Reference proteome</keyword>
<sequence length="29" mass="3346">MSFGRPLTRYPFANWSLHADPLLLCLRAV</sequence>
<name>A0ABM8NEG2_9BURK</name>
<proteinExistence type="predicted"/>
<evidence type="ECO:0000313" key="2">
    <source>
        <dbReference type="Proteomes" id="UP000656319"/>
    </source>
</evidence>
<dbReference type="Proteomes" id="UP000656319">
    <property type="component" value="Unassembled WGS sequence"/>
</dbReference>
<protein>
    <submittedName>
        <fullName evidence="1">Uncharacterized protein</fullName>
    </submittedName>
</protein>
<accession>A0ABM8NEG2</accession>
<reference evidence="1 2" key="1">
    <citation type="submission" date="2020-10" db="EMBL/GenBank/DDBJ databases">
        <authorList>
            <person name="Peeters C."/>
        </authorList>
    </citation>
    <scope>NUCLEOTIDE SEQUENCE [LARGE SCALE GENOMIC DNA]</scope>
    <source>
        <strain evidence="1 2">LMG 27952</strain>
    </source>
</reference>
<evidence type="ECO:0000313" key="1">
    <source>
        <dbReference type="EMBL" id="CAD6520215.1"/>
    </source>
</evidence>
<organism evidence="1 2">
    <name type="scientific">Paraburkholderia hiiakae</name>
    <dbReference type="NCBI Taxonomy" id="1081782"/>
    <lineage>
        <taxon>Bacteria</taxon>
        <taxon>Pseudomonadati</taxon>
        <taxon>Pseudomonadota</taxon>
        <taxon>Betaproteobacteria</taxon>
        <taxon>Burkholderiales</taxon>
        <taxon>Burkholderiaceae</taxon>
        <taxon>Paraburkholderia</taxon>
    </lineage>
</organism>
<comment type="caution">
    <text evidence="1">The sequence shown here is derived from an EMBL/GenBank/DDBJ whole genome shotgun (WGS) entry which is preliminary data.</text>
</comment>
<dbReference type="EMBL" id="CAJHCQ010000002">
    <property type="protein sequence ID" value="CAD6520215.1"/>
    <property type="molecule type" value="Genomic_DNA"/>
</dbReference>